<dbReference type="SUPFAM" id="SSF82109">
    <property type="entry name" value="MIR domain"/>
    <property type="match status" value="1"/>
</dbReference>
<reference evidence="1 2" key="2">
    <citation type="journal article" date="2017" name="Genome Biol.">
        <title>New reference genome sequences of hot pepper reveal the massive evolution of plant disease-resistance genes by retroduplication.</title>
        <authorList>
            <person name="Kim S."/>
            <person name="Park J."/>
            <person name="Yeom S.I."/>
            <person name="Kim Y.M."/>
            <person name="Seo E."/>
            <person name="Kim K.T."/>
            <person name="Kim M.S."/>
            <person name="Lee J.M."/>
            <person name="Cheong K."/>
            <person name="Shin H.S."/>
            <person name="Kim S.B."/>
            <person name="Han K."/>
            <person name="Lee J."/>
            <person name="Park M."/>
            <person name="Lee H.A."/>
            <person name="Lee H.Y."/>
            <person name="Lee Y."/>
            <person name="Oh S."/>
            <person name="Lee J.H."/>
            <person name="Choi E."/>
            <person name="Choi E."/>
            <person name="Lee S.E."/>
            <person name="Jeon J."/>
            <person name="Kim H."/>
            <person name="Choi G."/>
            <person name="Song H."/>
            <person name="Lee J."/>
            <person name="Lee S.C."/>
            <person name="Kwon J.K."/>
            <person name="Lee H.Y."/>
            <person name="Koo N."/>
            <person name="Hong Y."/>
            <person name="Kim R.W."/>
            <person name="Kang W.H."/>
            <person name="Huh J.H."/>
            <person name="Kang B.C."/>
            <person name="Yang T.J."/>
            <person name="Lee Y.H."/>
            <person name="Bennetzen J.L."/>
            <person name="Choi D."/>
        </authorList>
    </citation>
    <scope>NUCLEOTIDE SEQUENCE [LARGE SCALE GENOMIC DNA]</scope>
    <source>
        <strain evidence="2">cv. CM334</strain>
    </source>
</reference>
<reference evidence="1 2" key="1">
    <citation type="journal article" date="2014" name="Nat. Genet.">
        <title>Genome sequence of the hot pepper provides insights into the evolution of pungency in Capsicum species.</title>
        <authorList>
            <person name="Kim S."/>
            <person name="Park M."/>
            <person name="Yeom S.I."/>
            <person name="Kim Y.M."/>
            <person name="Lee J.M."/>
            <person name="Lee H.A."/>
            <person name="Seo E."/>
            <person name="Choi J."/>
            <person name="Cheong K."/>
            <person name="Kim K.T."/>
            <person name="Jung K."/>
            <person name="Lee G.W."/>
            <person name="Oh S.K."/>
            <person name="Bae C."/>
            <person name="Kim S.B."/>
            <person name="Lee H.Y."/>
            <person name="Kim S.Y."/>
            <person name="Kim M.S."/>
            <person name="Kang B.C."/>
            <person name="Jo Y.D."/>
            <person name="Yang H.B."/>
            <person name="Jeong H.J."/>
            <person name="Kang W.H."/>
            <person name="Kwon J.K."/>
            <person name="Shin C."/>
            <person name="Lim J.Y."/>
            <person name="Park J.H."/>
            <person name="Huh J.H."/>
            <person name="Kim J.S."/>
            <person name="Kim B.D."/>
            <person name="Cohen O."/>
            <person name="Paran I."/>
            <person name="Suh M.C."/>
            <person name="Lee S.B."/>
            <person name="Kim Y.K."/>
            <person name="Shin Y."/>
            <person name="Noh S.J."/>
            <person name="Park J."/>
            <person name="Seo Y.S."/>
            <person name="Kwon S.Y."/>
            <person name="Kim H.A."/>
            <person name="Park J.M."/>
            <person name="Kim H.J."/>
            <person name="Choi S.B."/>
            <person name="Bosland P.W."/>
            <person name="Reeves G."/>
            <person name="Jo S.H."/>
            <person name="Lee B.W."/>
            <person name="Cho H.T."/>
            <person name="Choi H.S."/>
            <person name="Lee M.S."/>
            <person name="Yu Y."/>
            <person name="Do Choi Y."/>
            <person name="Park B.S."/>
            <person name="van Deynze A."/>
            <person name="Ashrafi H."/>
            <person name="Hill T."/>
            <person name="Kim W.T."/>
            <person name="Pai H.S."/>
            <person name="Ahn H.K."/>
            <person name="Yeam I."/>
            <person name="Giovannoni J.J."/>
            <person name="Rose J.K."/>
            <person name="Sorensen I."/>
            <person name="Lee S.J."/>
            <person name="Kim R.W."/>
            <person name="Choi I.Y."/>
            <person name="Choi B.S."/>
            <person name="Lim J.S."/>
            <person name="Lee Y.H."/>
            <person name="Choi D."/>
        </authorList>
    </citation>
    <scope>NUCLEOTIDE SEQUENCE [LARGE SCALE GENOMIC DNA]</scope>
    <source>
        <strain evidence="2">cv. CM334</strain>
    </source>
</reference>
<gene>
    <name evidence="1" type="ORF">T459_17514</name>
</gene>
<dbReference type="EMBL" id="AYRZ02000006">
    <property type="protein sequence ID" value="PHT79462.1"/>
    <property type="molecule type" value="Genomic_DNA"/>
</dbReference>
<dbReference type="AlphaFoldDB" id="A0A2G2ZBU9"/>
<dbReference type="Gramene" id="PHT79462">
    <property type="protein sequence ID" value="PHT79462"/>
    <property type="gene ID" value="T459_17514"/>
</dbReference>
<organism evidence="1 2">
    <name type="scientific">Capsicum annuum</name>
    <name type="common">Capsicum pepper</name>
    <dbReference type="NCBI Taxonomy" id="4072"/>
    <lineage>
        <taxon>Eukaryota</taxon>
        <taxon>Viridiplantae</taxon>
        <taxon>Streptophyta</taxon>
        <taxon>Embryophyta</taxon>
        <taxon>Tracheophyta</taxon>
        <taxon>Spermatophyta</taxon>
        <taxon>Magnoliopsida</taxon>
        <taxon>eudicotyledons</taxon>
        <taxon>Gunneridae</taxon>
        <taxon>Pentapetalae</taxon>
        <taxon>asterids</taxon>
        <taxon>lamiids</taxon>
        <taxon>Solanales</taxon>
        <taxon>Solanaceae</taxon>
        <taxon>Solanoideae</taxon>
        <taxon>Capsiceae</taxon>
        <taxon>Capsicum</taxon>
    </lineage>
</organism>
<name>A0A2G2ZBU9_CAPAN</name>
<protein>
    <submittedName>
        <fullName evidence="1">Uncharacterized protein</fullName>
    </submittedName>
</protein>
<dbReference type="Proteomes" id="UP000222542">
    <property type="component" value="Unassembled WGS sequence"/>
</dbReference>
<dbReference type="STRING" id="4072.A0A2G2ZBU9"/>
<proteinExistence type="predicted"/>
<keyword evidence="2" id="KW-1185">Reference proteome</keyword>
<sequence length="94" mass="10316">MSIASSSNAQLLSLSGQSYFKQLGTNPTSFGLTCPLLIGMMFDSNSEIEGSRKPGGRQNQRIRLQYIDSGGYLHGHDKKYIQIGESQQEVSSRS</sequence>
<dbReference type="InterPro" id="IPR036300">
    <property type="entry name" value="MIR_dom_sf"/>
</dbReference>
<comment type="caution">
    <text evidence="1">The sequence shown here is derived from an EMBL/GenBank/DDBJ whole genome shotgun (WGS) entry which is preliminary data.</text>
</comment>
<evidence type="ECO:0000313" key="1">
    <source>
        <dbReference type="EMBL" id="PHT79462.1"/>
    </source>
</evidence>
<evidence type="ECO:0000313" key="2">
    <source>
        <dbReference type="Proteomes" id="UP000222542"/>
    </source>
</evidence>
<accession>A0A2G2ZBU9</accession>